<gene>
    <name evidence="1" type="ORF">M5W82_19610</name>
</gene>
<name>A0ABT4EXU4_9BACI</name>
<accession>A0ABT4EXU4</accession>
<sequence length="48" mass="5416">MAIRSLQHYYSSLRKLKMLKDYIKIVGDLLKGLGCFLKDCCYSTNGAG</sequence>
<dbReference type="EMBL" id="JAMDLZ010000040">
    <property type="protein sequence ID" value="MCY9549091.1"/>
    <property type="molecule type" value="Genomic_DNA"/>
</dbReference>
<evidence type="ECO:0000313" key="1">
    <source>
        <dbReference type="EMBL" id="MCY9549091.1"/>
    </source>
</evidence>
<dbReference type="RefSeq" id="WP_268639084.1">
    <property type="nucleotide sequence ID" value="NZ_JAMDLZ010000040.1"/>
</dbReference>
<keyword evidence="2" id="KW-1185">Reference proteome</keyword>
<proteinExistence type="predicted"/>
<reference evidence="1 2" key="1">
    <citation type="submission" date="2022-05" db="EMBL/GenBank/DDBJ databases">
        <title>Genome Sequencing of Bee-Associated Microbes.</title>
        <authorList>
            <person name="Dunlap C."/>
        </authorList>
    </citation>
    <scope>NUCLEOTIDE SEQUENCE [LARGE SCALE GENOMIC DNA]</scope>
    <source>
        <strain evidence="1 2">NRRL BD-083</strain>
    </source>
</reference>
<organism evidence="1 2">
    <name type="scientific">Lysinibacillus xylanilyticus</name>
    <dbReference type="NCBI Taxonomy" id="582475"/>
    <lineage>
        <taxon>Bacteria</taxon>
        <taxon>Bacillati</taxon>
        <taxon>Bacillota</taxon>
        <taxon>Bacilli</taxon>
        <taxon>Bacillales</taxon>
        <taxon>Bacillaceae</taxon>
        <taxon>Lysinibacillus</taxon>
    </lineage>
</organism>
<evidence type="ECO:0000313" key="2">
    <source>
        <dbReference type="Proteomes" id="UP001527052"/>
    </source>
</evidence>
<protein>
    <submittedName>
        <fullName evidence="1">Uncharacterized protein</fullName>
    </submittedName>
</protein>
<dbReference type="Proteomes" id="UP001527052">
    <property type="component" value="Unassembled WGS sequence"/>
</dbReference>
<comment type="caution">
    <text evidence="1">The sequence shown here is derived from an EMBL/GenBank/DDBJ whole genome shotgun (WGS) entry which is preliminary data.</text>
</comment>